<name>A0ABV1KAK6_9PSEU</name>
<feature type="domain" description="Protein kinase" evidence="8">
    <location>
        <begin position="11"/>
        <end position="261"/>
    </location>
</feature>
<organism evidence="9 10">
    <name type="scientific">Pseudonocardia nematodicida</name>
    <dbReference type="NCBI Taxonomy" id="1206997"/>
    <lineage>
        <taxon>Bacteria</taxon>
        <taxon>Bacillati</taxon>
        <taxon>Actinomycetota</taxon>
        <taxon>Actinomycetes</taxon>
        <taxon>Pseudonocardiales</taxon>
        <taxon>Pseudonocardiaceae</taxon>
        <taxon>Pseudonocardia</taxon>
    </lineage>
</organism>
<comment type="caution">
    <text evidence="9">The sequence shown here is derived from an EMBL/GenBank/DDBJ whole genome shotgun (WGS) entry which is preliminary data.</text>
</comment>
<dbReference type="PANTHER" id="PTHR43289:SF6">
    <property type="entry name" value="SERINE_THREONINE-PROTEIN KINASE NEKL-3"/>
    <property type="match status" value="1"/>
</dbReference>
<evidence type="ECO:0000256" key="6">
    <source>
        <dbReference type="ARBA" id="ARBA00022840"/>
    </source>
</evidence>
<evidence type="ECO:0000256" key="4">
    <source>
        <dbReference type="ARBA" id="ARBA00022741"/>
    </source>
</evidence>
<dbReference type="EMBL" id="JBEDNQ010000003">
    <property type="protein sequence ID" value="MEQ3550657.1"/>
    <property type="molecule type" value="Genomic_DNA"/>
</dbReference>
<dbReference type="SMART" id="SM00220">
    <property type="entry name" value="S_TKc"/>
    <property type="match status" value="1"/>
</dbReference>
<evidence type="ECO:0000256" key="1">
    <source>
        <dbReference type="ARBA" id="ARBA00012513"/>
    </source>
</evidence>
<dbReference type="EC" id="2.7.11.1" evidence="1"/>
<keyword evidence="2" id="KW-0723">Serine/threonine-protein kinase</keyword>
<evidence type="ECO:0000256" key="7">
    <source>
        <dbReference type="SAM" id="Phobius"/>
    </source>
</evidence>
<evidence type="ECO:0000256" key="3">
    <source>
        <dbReference type="ARBA" id="ARBA00022679"/>
    </source>
</evidence>
<evidence type="ECO:0000259" key="8">
    <source>
        <dbReference type="PROSITE" id="PS50011"/>
    </source>
</evidence>
<dbReference type="Gene3D" id="3.30.200.20">
    <property type="entry name" value="Phosphorylase Kinase, domain 1"/>
    <property type="match status" value="1"/>
</dbReference>
<dbReference type="InterPro" id="IPR011009">
    <property type="entry name" value="Kinase-like_dom_sf"/>
</dbReference>
<dbReference type="GO" id="GO:0016301">
    <property type="term" value="F:kinase activity"/>
    <property type="evidence" value="ECO:0007669"/>
    <property type="project" value="UniProtKB-KW"/>
</dbReference>
<accession>A0ABV1KAK6</accession>
<feature type="transmembrane region" description="Helical" evidence="7">
    <location>
        <begin position="260"/>
        <end position="281"/>
    </location>
</feature>
<dbReference type="Gene3D" id="1.10.510.10">
    <property type="entry name" value="Transferase(Phosphotransferase) domain 1"/>
    <property type="match status" value="1"/>
</dbReference>
<evidence type="ECO:0000313" key="10">
    <source>
        <dbReference type="Proteomes" id="UP001494902"/>
    </source>
</evidence>
<proteinExistence type="predicted"/>
<sequence length="282" mass="28772">MIGSRVVGGRYLLLDELDRRGFGPAHRAEDRITGRTVVVTEIRLPAGGGTGDGLRERLLAEVRAAGRLRHPGLVGVQDLITDRGPDGRLREHLVTELPEAGTLARALDDGPLPGRRVAAIGRDVLVALRAVHADGGTHGGLDPDCVLLAPDGRALLTDLGLARAVGARPAGTGGGPDAFTAPERRGPAGDTPAADLWSLGALLHHAVGRAAPEGGPLDAAITGLTAADPAGRIGPDEAENLLARAAGPRPAGGDLGRNRWILLAVAALLAVAVVALVILTVL</sequence>
<dbReference type="Pfam" id="PF00069">
    <property type="entry name" value="Pkinase"/>
    <property type="match status" value="1"/>
</dbReference>
<dbReference type="PROSITE" id="PS50011">
    <property type="entry name" value="PROTEIN_KINASE_DOM"/>
    <property type="match status" value="1"/>
</dbReference>
<keyword evidence="5 9" id="KW-0418">Kinase</keyword>
<evidence type="ECO:0000256" key="2">
    <source>
        <dbReference type="ARBA" id="ARBA00022527"/>
    </source>
</evidence>
<protein>
    <recommendedName>
        <fullName evidence="1">non-specific serine/threonine protein kinase</fullName>
        <ecNumber evidence="1">2.7.11.1</ecNumber>
    </recommendedName>
</protein>
<dbReference type="Proteomes" id="UP001494902">
    <property type="component" value="Unassembled WGS sequence"/>
</dbReference>
<dbReference type="InterPro" id="IPR000719">
    <property type="entry name" value="Prot_kinase_dom"/>
</dbReference>
<dbReference type="PANTHER" id="PTHR43289">
    <property type="entry name" value="MITOGEN-ACTIVATED PROTEIN KINASE KINASE KINASE 20-RELATED"/>
    <property type="match status" value="1"/>
</dbReference>
<evidence type="ECO:0000313" key="9">
    <source>
        <dbReference type="EMBL" id="MEQ3550657.1"/>
    </source>
</evidence>
<evidence type="ECO:0000256" key="5">
    <source>
        <dbReference type="ARBA" id="ARBA00022777"/>
    </source>
</evidence>
<keyword evidence="7" id="KW-1133">Transmembrane helix</keyword>
<dbReference type="SUPFAM" id="SSF56112">
    <property type="entry name" value="Protein kinase-like (PK-like)"/>
    <property type="match status" value="1"/>
</dbReference>
<keyword evidence="3" id="KW-0808">Transferase</keyword>
<keyword evidence="10" id="KW-1185">Reference proteome</keyword>
<gene>
    <name evidence="9" type="ORF">WIS52_09265</name>
</gene>
<keyword evidence="4" id="KW-0547">Nucleotide-binding</keyword>
<keyword evidence="7" id="KW-0812">Transmembrane</keyword>
<keyword evidence="7" id="KW-0472">Membrane</keyword>
<dbReference type="RefSeq" id="WP_349297718.1">
    <property type="nucleotide sequence ID" value="NZ_JBEDNQ010000003.1"/>
</dbReference>
<keyword evidence="6" id="KW-0067">ATP-binding</keyword>
<reference evidence="9 10" key="1">
    <citation type="submission" date="2024-03" db="EMBL/GenBank/DDBJ databases">
        <title>Draft genome sequence of Pseudonocardia nematodicida JCM 31783.</title>
        <authorList>
            <person name="Butdee W."/>
            <person name="Duangmal K."/>
        </authorList>
    </citation>
    <scope>NUCLEOTIDE SEQUENCE [LARGE SCALE GENOMIC DNA]</scope>
    <source>
        <strain evidence="9 10">JCM 31783</strain>
    </source>
</reference>